<dbReference type="AlphaFoldDB" id="A0AA38HL60"/>
<evidence type="ECO:0000313" key="1">
    <source>
        <dbReference type="EMBL" id="KAJ3632121.1"/>
    </source>
</evidence>
<dbReference type="Proteomes" id="UP001168821">
    <property type="component" value="Unassembled WGS sequence"/>
</dbReference>
<keyword evidence="2" id="KW-1185">Reference proteome</keyword>
<proteinExistence type="predicted"/>
<feature type="non-terminal residue" evidence="1">
    <location>
        <position position="1"/>
    </location>
</feature>
<organism evidence="1 2">
    <name type="scientific">Zophobas morio</name>
    <dbReference type="NCBI Taxonomy" id="2755281"/>
    <lineage>
        <taxon>Eukaryota</taxon>
        <taxon>Metazoa</taxon>
        <taxon>Ecdysozoa</taxon>
        <taxon>Arthropoda</taxon>
        <taxon>Hexapoda</taxon>
        <taxon>Insecta</taxon>
        <taxon>Pterygota</taxon>
        <taxon>Neoptera</taxon>
        <taxon>Endopterygota</taxon>
        <taxon>Coleoptera</taxon>
        <taxon>Polyphaga</taxon>
        <taxon>Cucujiformia</taxon>
        <taxon>Tenebrionidae</taxon>
        <taxon>Zophobas</taxon>
    </lineage>
</organism>
<evidence type="ECO:0000313" key="2">
    <source>
        <dbReference type="Proteomes" id="UP001168821"/>
    </source>
</evidence>
<protein>
    <submittedName>
        <fullName evidence="1">Uncharacterized protein</fullName>
    </submittedName>
</protein>
<accession>A0AA38HL60</accession>
<name>A0AA38HL60_9CUCU</name>
<gene>
    <name evidence="1" type="ORF">Zmor_022076</name>
</gene>
<sequence length="386" mass="42954">LSKKNDETIETFIVPQTTTIALERLAENEAALKKAIENAVNLDSVTQVMDEIEVKPSKNSSSDDLNQLKEDFNVVVTSEAALPEKPKEQPKNEEQIIDMDSVRAELVGNSEEFMQTKTIEVIQKVEEQVEMDKKRAEVDISEEAMNKSFEQKIQNNFLSAFSNQESSAPTPVATQPKPKQTVPHTETQIIYDNLSNGMSEIKTTDKVKIETEPESIQVDEKEMNRIESLLNIDDFDLGIAPVKLLRPQNETSVLIKDNSNNNQKKASVNDESTKALTKQIASQDELIQNLSQKVEELAKRKPLNSSISLKQNIISQMTELTFETNVTAALNLQSILQEPFNSRGISLTLGCFVALAAGKTVAKNGIDSDGILFNYVKDLKILSAKI</sequence>
<comment type="caution">
    <text evidence="1">The sequence shown here is derived from an EMBL/GenBank/DDBJ whole genome shotgun (WGS) entry which is preliminary data.</text>
</comment>
<reference evidence="1" key="1">
    <citation type="journal article" date="2023" name="G3 (Bethesda)">
        <title>Whole genome assemblies of Zophobas morio and Tenebrio molitor.</title>
        <authorList>
            <person name="Kaur S."/>
            <person name="Stinson S.A."/>
            <person name="diCenzo G.C."/>
        </authorList>
    </citation>
    <scope>NUCLEOTIDE SEQUENCE</scope>
    <source>
        <strain evidence="1">QUZm001</strain>
    </source>
</reference>
<dbReference type="EMBL" id="JALNTZ010000625">
    <property type="protein sequence ID" value="KAJ3632121.1"/>
    <property type="molecule type" value="Genomic_DNA"/>
</dbReference>